<feature type="region of interest" description="Disordered" evidence="1">
    <location>
        <begin position="773"/>
        <end position="824"/>
    </location>
</feature>
<gene>
    <name evidence="2" type="ORF">BMF94_5490</name>
</gene>
<keyword evidence="3" id="KW-1185">Reference proteome</keyword>
<feature type="compositionally biased region" description="Basic and acidic residues" evidence="1">
    <location>
        <begin position="661"/>
        <end position="677"/>
    </location>
</feature>
<feature type="region of interest" description="Disordered" evidence="1">
    <location>
        <begin position="661"/>
        <end position="681"/>
    </location>
</feature>
<feature type="compositionally biased region" description="Acidic residues" evidence="1">
    <location>
        <begin position="718"/>
        <end position="727"/>
    </location>
</feature>
<dbReference type="AlphaFoldDB" id="A0A2S5B332"/>
<comment type="caution">
    <text evidence="2">The sequence shown here is derived from an EMBL/GenBank/DDBJ whole genome shotgun (WGS) entry which is preliminary data.</text>
</comment>
<feature type="compositionally biased region" description="Acidic residues" evidence="1">
    <location>
        <begin position="877"/>
        <end position="886"/>
    </location>
</feature>
<feature type="region of interest" description="Disordered" evidence="1">
    <location>
        <begin position="429"/>
        <end position="467"/>
    </location>
</feature>
<dbReference type="Proteomes" id="UP000237144">
    <property type="component" value="Unassembled WGS sequence"/>
</dbReference>
<organism evidence="2 3">
    <name type="scientific">Rhodotorula taiwanensis</name>
    <dbReference type="NCBI Taxonomy" id="741276"/>
    <lineage>
        <taxon>Eukaryota</taxon>
        <taxon>Fungi</taxon>
        <taxon>Dikarya</taxon>
        <taxon>Basidiomycota</taxon>
        <taxon>Pucciniomycotina</taxon>
        <taxon>Microbotryomycetes</taxon>
        <taxon>Sporidiobolales</taxon>
        <taxon>Sporidiobolaceae</taxon>
        <taxon>Rhodotorula</taxon>
    </lineage>
</organism>
<feature type="region of interest" description="Disordered" evidence="1">
    <location>
        <begin position="845"/>
        <end position="896"/>
    </location>
</feature>
<feature type="region of interest" description="Disordered" evidence="1">
    <location>
        <begin position="598"/>
        <end position="632"/>
    </location>
</feature>
<dbReference type="STRING" id="741276.A0A2S5B332"/>
<feature type="region of interest" description="Disordered" evidence="1">
    <location>
        <begin position="1032"/>
        <end position="1054"/>
    </location>
</feature>
<proteinExistence type="predicted"/>
<feature type="compositionally biased region" description="Low complexity" evidence="1">
    <location>
        <begin position="623"/>
        <end position="632"/>
    </location>
</feature>
<dbReference type="OrthoDB" id="2564267at2759"/>
<feature type="region of interest" description="Disordered" evidence="1">
    <location>
        <begin position="706"/>
        <end position="734"/>
    </location>
</feature>
<feature type="compositionally biased region" description="Basic and acidic residues" evidence="1">
    <location>
        <begin position="706"/>
        <end position="717"/>
    </location>
</feature>
<feature type="region of interest" description="Disordered" evidence="1">
    <location>
        <begin position="217"/>
        <end position="268"/>
    </location>
</feature>
<evidence type="ECO:0000313" key="2">
    <source>
        <dbReference type="EMBL" id="POY71180.1"/>
    </source>
</evidence>
<feature type="region of interest" description="Disordered" evidence="1">
    <location>
        <begin position="922"/>
        <end position="943"/>
    </location>
</feature>
<feature type="region of interest" description="Disordered" evidence="1">
    <location>
        <begin position="342"/>
        <end position="381"/>
    </location>
</feature>
<evidence type="ECO:0000256" key="1">
    <source>
        <dbReference type="SAM" id="MobiDB-lite"/>
    </source>
</evidence>
<feature type="compositionally biased region" description="Basic and acidic residues" evidence="1">
    <location>
        <begin position="797"/>
        <end position="806"/>
    </location>
</feature>
<name>A0A2S5B332_9BASI</name>
<feature type="compositionally biased region" description="Basic residues" evidence="1">
    <location>
        <begin position="603"/>
        <end position="613"/>
    </location>
</feature>
<feature type="compositionally biased region" description="Low complexity" evidence="1">
    <location>
        <begin position="224"/>
        <end position="233"/>
    </location>
</feature>
<accession>A0A2S5B332</accession>
<protein>
    <submittedName>
        <fullName evidence="2">Uncharacterized protein</fullName>
    </submittedName>
</protein>
<reference evidence="2 3" key="1">
    <citation type="journal article" date="2018" name="Front. Microbiol.">
        <title>Prospects for Fungal Bioremediation of Acidic Radioactive Waste Sites: Characterization and Genome Sequence of Rhodotorula taiwanensis MD1149.</title>
        <authorList>
            <person name="Tkavc R."/>
            <person name="Matrosova V.Y."/>
            <person name="Grichenko O.E."/>
            <person name="Gostincar C."/>
            <person name="Volpe R.P."/>
            <person name="Klimenkova P."/>
            <person name="Gaidamakova E.K."/>
            <person name="Zhou C.E."/>
            <person name="Stewart B.J."/>
            <person name="Lyman M.G."/>
            <person name="Malfatti S.A."/>
            <person name="Rubinfeld B."/>
            <person name="Courtot M."/>
            <person name="Singh J."/>
            <person name="Dalgard C.L."/>
            <person name="Hamilton T."/>
            <person name="Frey K.G."/>
            <person name="Gunde-Cimerman N."/>
            <person name="Dugan L."/>
            <person name="Daly M.J."/>
        </authorList>
    </citation>
    <scope>NUCLEOTIDE SEQUENCE [LARGE SCALE GENOMIC DNA]</scope>
    <source>
        <strain evidence="2 3">MD1149</strain>
    </source>
</reference>
<dbReference type="EMBL" id="PJQD01000085">
    <property type="protein sequence ID" value="POY71180.1"/>
    <property type="molecule type" value="Genomic_DNA"/>
</dbReference>
<feature type="region of interest" description="Disordered" evidence="1">
    <location>
        <begin position="62"/>
        <end position="96"/>
    </location>
</feature>
<feature type="compositionally biased region" description="Acidic residues" evidence="1">
    <location>
        <begin position="440"/>
        <end position="458"/>
    </location>
</feature>
<sequence>MSGSTSAELAADANATRARLAAALLGHDLSTDPLQNPFLPIHSSALLQPYQHLLQREADALDDSPGFKQSPALEADSRASQENESPLGDSGIEFRRRPSYNSPASWNLAASRNPTLTDLNLAAGEEERLADEWGLSEAISRAASDTSEPLVGTADLLGRRLSSASDAILLSKRHRGHGAEPDLEEEDMEVIETRSEPGLSRPKSGSFIDEVLGDLETRLKTPRARPAAGARPSSADDEPGYALDGPRVKILERTPTQRRRQRPESRATAHTLSFLEDITGDGSVGDLSDPHDGIASRDSLFRGNVGAVRRASTISSTYSMNGAQPRPSSIADELVSYGSRPASRLSMPLAGGRTTDAEMSDAALSPTEARDSTARPTSSMSVYTSRFDPAVIAAQREELAKDRPKFVDPDAGRPPLVVLLPAPLAGQPAVPVQPVRPDGPEPEVDADSTLLDESDEDLPPGLVEPKRPAGALYGRSLLDVMAERKALLKAQVRAYVPGSDGRRQMFDLHAEPGPSHGLIDQIPSAGLVQLASEYSGDDQPRRQTGPPRVPLAERKAVQSIFGPDTLYQRESAIAKQLDAAERKEREAQAELEALRRDEAEQKKVRKKLRKGAKTARATGVPKSSSRASAMSMATQGGTEVAALDGWMEPLELAAADRHADGYGETDFHPIPRQEPRHSVAPSLSVPGGLNSGMVSSTSEWLLTPEQRDAAARARDNERAEEDADDEEGFRPRPLSALAQLGPRRATPLRRTFSFETDSEHPASGAGTAELAARHLPLPGEPSSIGQGTPSIADTEDDRPIGERYLRAVDGGSTATSEDDQPLGKRYSRLSLPHFAAGPPLVLGDAGDVDASDTSNIREVPSGASEQSHLVAGTSDGRDDDEDEDDAPLGARYSTVLPDTDDVPLALHRLSLAPAPLQHFAPHATIRPLDEDGRTVSGDSDDEPLGLRTAQPAYPSAPFYGGLLSASGPTFPPYSTGAPYLGMPTGPMPYYPPVAVPAPYSHPFPTQAGFAAPAGPQMQLAMAEMQMQAAMGSSQAATMGPAGASIDRWRKSVQS</sequence>
<evidence type="ECO:0000313" key="3">
    <source>
        <dbReference type="Proteomes" id="UP000237144"/>
    </source>
</evidence>